<comment type="subcellular location">
    <subcellularLocation>
        <location evidence="1">Endoplasmic reticulum membrane</location>
        <topology evidence="1">Multi-pass membrane protein</topology>
    </subcellularLocation>
</comment>
<protein>
    <submittedName>
        <fullName evidence="9">GET complex subunit get1</fullName>
    </submittedName>
</protein>
<evidence type="ECO:0000256" key="4">
    <source>
        <dbReference type="ARBA" id="ARBA00022692"/>
    </source>
</evidence>
<comment type="caution">
    <text evidence="8">Lacks conserved residue(s) required for the propagation of feature annotation.</text>
</comment>
<gene>
    <name evidence="8 9" type="primary">GET1</name>
    <name evidence="9" type="ORF">TWF730_004122</name>
</gene>
<dbReference type="Gene3D" id="1.10.287.660">
    <property type="entry name" value="Helix hairpin bin"/>
    <property type="match status" value="1"/>
</dbReference>
<name>A0AAV9U282_9PEZI</name>
<dbReference type="EMBL" id="JAVHNS010000016">
    <property type="protein sequence ID" value="KAK6333950.1"/>
    <property type="molecule type" value="Genomic_DNA"/>
</dbReference>
<dbReference type="InterPro" id="IPR029012">
    <property type="entry name" value="Helix_hairpin_bin_sf"/>
</dbReference>
<comment type="similarity">
    <text evidence="2 8">Belongs to the WRB/GET1 family.</text>
</comment>
<dbReference type="GO" id="GO:0043529">
    <property type="term" value="C:GET complex"/>
    <property type="evidence" value="ECO:0007669"/>
    <property type="project" value="InterPro"/>
</dbReference>
<evidence type="ECO:0000313" key="10">
    <source>
        <dbReference type="Proteomes" id="UP001373714"/>
    </source>
</evidence>
<evidence type="ECO:0000256" key="2">
    <source>
        <dbReference type="ARBA" id="ARBA00010799"/>
    </source>
</evidence>
<dbReference type="GO" id="GO:0005789">
    <property type="term" value="C:endoplasmic reticulum membrane"/>
    <property type="evidence" value="ECO:0007669"/>
    <property type="project" value="UniProtKB-SubCell"/>
</dbReference>
<comment type="caution">
    <text evidence="9">The sequence shown here is derived from an EMBL/GenBank/DDBJ whole genome shotgun (WGS) entry which is preliminary data.</text>
</comment>
<keyword evidence="4 8" id="KW-0812">Transmembrane</keyword>
<evidence type="ECO:0000256" key="3">
    <source>
        <dbReference type="ARBA" id="ARBA00022448"/>
    </source>
</evidence>
<evidence type="ECO:0000256" key="1">
    <source>
        <dbReference type="ARBA" id="ARBA00004477"/>
    </source>
</evidence>
<dbReference type="Pfam" id="PF04420">
    <property type="entry name" value="CHD5"/>
    <property type="match status" value="1"/>
</dbReference>
<dbReference type="GO" id="GO:0043495">
    <property type="term" value="F:protein-membrane adaptor activity"/>
    <property type="evidence" value="ECO:0007669"/>
    <property type="project" value="TreeGrafter"/>
</dbReference>
<keyword evidence="7 8" id="KW-0472">Membrane</keyword>
<dbReference type="InterPro" id="IPR028945">
    <property type="entry name" value="Get1"/>
</dbReference>
<dbReference type="Proteomes" id="UP001373714">
    <property type="component" value="Unassembled WGS sequence"/>
</dbReference>
<evidence type="ECO:0000256" key="7">
    <source>
        <dbReference type="ARBA" id="ARBA00023136"/>
    </source>
</evidence>
<dbReference type="InterPro" id="IPR027538">
    <property type="entry name" value="Get1_fungi"/>
</dbReference>
<keyword evidence="5 8" id="KW-0256">Endoplasmic reticulum</keyword>
<evidence type="ECO:0000313" key="9">
    <source>
        <dbReference type="EMBL" id="KAK6333950.1"/>
    </source>
</evidence>
<feature type="topological domain" description="Cytoplasmic" evidence="8">
    <location>
        <begin position="172"/>
        <end position="186"/>
    </location>
</feature>
<reference evidence="9 10" key="1">
    <citation type="submission" date="2019-10" db="EMBL/GenBank/DDBJ databases">
        <authorList>
            <person name="Palmer J.M."/>
        </authorList>
    </citation>
    <scope>NUCLEOTIDE SEQUENCE [LARGE SCALE GENOMIC DNA]</scope>
    <source>
        <strain evidence="9 10">TWF730</strain>
    </source>
</reference>
<organism evidence="9 10">
    <name type="scientific">Orbilia blumenaviensis</name>
    <dbReference type="NCBI Taxonomy" id="1796055"/>
    <lineage>
        <taxon>Eukaryota</taxon>
        <taxon>Fungi</taxon>
        <taxon>Dikarya</taxon>
        <taxon>Ascomycota</taxon>
        <taxon>Pezizomycotina</taxon>
        <taxon>Orbiliomycetes</taxon>
        <taxon>Orbiliales</taxon>
        <taxon>Orbiliaceae</taxon>
        <taxon>Orbilia</taxon>
    </lineage>
</organism>
<keyword evidence="10" id="KW-1185">Reference proteome</keyword>
<proteinExistence type="inferred from homology"/>
<evidence type="ECO:0000256" key="5">
    <source>
        <dbReference type="ARBA" id="ARBA00022824"/>
    </source>
</evidence>
<evidence type="ECO:0000256" key="6">
    <source>
        <dbReference type="ARBA" id="ARBA00022989"/>
    </source>
</evidence>
<dbReference type="PANTHER" id="PTHR42650">
    <property type="entry name" value="TAIL-ANCHORED PROTEIN INSERTION RECEPTOR WRB"/>
    <property type="match status" value="1"/>
</dbReference>
<evidence type="ECO:0000256" key="8">
    <source>
        <dbReference type="HAMAP-Rule" id="MF_03113"/>
    </source>
</evidence>
<sequence length="186" mass="21039">MSHLLITIFLLAVGWQVTSLLVGLSPTIWRIYTQIVPSQASIDAQALRLQQTEVLKIRKEMATTSSQDEFAKWAKLRREHDKKVAELEKLSETVATQSARFKQVVSTARWILFSALGFFIQLWHRKEPVFWLPRGLLPDYVEWGLCFPQAPRGSVSVNIWSACTAVMAGLISAWLKPTTPAASRVM</sequence>
<keyword evidence="3 8" id="KW-0813">Transport</keyword>
<feature type="topological domain" description="Lumenal" evidence="8">
    <location>
        <begin position="1"/>
        <end position="4"/>
    </location>
</feature>
<dbReference type="PANTHER" id="PTHR42650:SF1">
    <property type="entry name" value="GUIDED ENTRY OF TAIL-ANCHORED PROTEINS FACTOR 1"/>
    <property type="match status" value="1"/>
</dbReference>
<dbReference type="GO" id="GO:0071816">
    <property type="term" value="P:tail-anchored membrane protein insertion into ER membrane"/>
    <property type="evidence" value="ECO:0007669"/>
    <property type="project" value="InterPro"/>
</dbReference>
<accession>A0AAV9U282</accession>
<dbReference type="AlphaFoldDB" id="A0AAV9U282"/>
<dbReference type="HAMAP" id="MF_03113">
    <property type="entry name" value="Get1"/>
    <property type="match status" value="1"/>
</dbReference>
<keyword evidence="6 8" id="KW-1133">Transmembrane helix</keyword>